<protein>
    <submittedName>
        <fullName evidence="2">PBP/GOBP family</fullName>
    </submittedName>
</protein>
<keyword evidence="1" id="KW-0732">Signal</keyword>
<dbReference type="InterPro" id="IPR006170">
    <property type="entry name" value="PBP/GOBP"/>
</dbReference>
<dbReference type="PANTHER" id="PTHR11857:SF42">
    <property type="entry name" value="GENERAL ODORANT-BINDING PROTEIN 19D-RELATED"/>
    <property type="match status" value="1"/>
</dbReference>
<accession>A0AAW1KSF0</accession>
<dbReference type="GO" id="GO:0005615">
    <property type="term" value="C:extracellular space"/>
    <property type="evidence" value="ECO:0007669"/>
    <property type="project" value="TreeGrafter"/>
</dbReference>
<gene>
    <name evidence="2" type="ORF">QE152_g19580</name>
</gene>
<evidence type="ECO:0000256" key="1">
    <source>
        <dbReference type="ARBA" id="ARBA00022729"/>
    </source>
</evidence>
<dbReference type="GO" id="GO:0007608">
    <property type="term" value="P:sensory perception of smell"/>
    <property type="evidence" value="ECO:0007669"/>
    <property type="project" value="TreeGrafter"/>
</dbReference>
<dbReference type="SUPFAM" id="SSF47565">
    <property type="entry name" value="Insect pheromone/odorant-binding proteins"/>
    <property type="match status" value="2"/>
</dbReference>
<evidence type="ECO:0000313" key="2">
    <source>
        <dbReference type="EMBL" id="KAK9722633.1"/>
    </source>
</evidence>
<dbReference type="GO" id="GO:0005549">
    <property type="term" value="F:odorant binding"/>
    <property type="evidence" value="ECO:0007669"/>
    <property type="project" value="InterPro"/>
</dbReference>
<dbReference type="PANTHER" id="PTHR11857">
    <property type="entry name" value="ODORANT BINDING PROTEIN-RELATED"/>
    <property type="match status" value="1"/>
</dbReference>
<dbReference type="Pfam" id="PF01395">
    <property type="entry name" value="PBP_GOBP"/>
    <property type="match status" value="1"/>
</dbReference>
<dbReference type="InterPro" id="IPR036728">
    <property type="entry name" value="PBP_GOBP_sf"/>
</dbReference>
<dbReference type="Proteomes" id="UP001458880">
    <property type="component" value="Unassembled WGS sequence"/>
</dbReference>
<dbReference type="Gene3D" id="1.10.238.20">
    <property type="entry name" value="Pheromone/general odorant binding protein domain"/>
    <property type="match status" value="2"/>
</dbReference>
<keyword evidence="3" id="KW-1185">Reference proteome</keyword>
<dbReference type="EMBL" id="JASPKY010000186">
    <property type="protein sequence ID" value="KAK9722633.1"/>
    <property type="molecule type" value="Genomic_DNA"/>
</dbReference>
<proteinExistence type="predicted"/>
<name>A0AAW1KSF0_POPJA</name>
<dbReference type="CDD" id="cd23992">
    <property type="entry name" value="PBP_GOBP"/>
    <property type="match status" value="2"/>
</dbReference>
<organism evidence="2 3">
    <name type="scientific">Popillia japonica</name>
    <name type="common">Japanese beetle</name>
    <dbReference type="NCBI Taxonomy" id="7064"/>
    <lineage>
        <taxon>Eukaryota</taxon>
        <taxon>Metazoa</taxon>
        <taxon>Ecdysozoa</taxon>
        <taxon>Arthropoda</taxon>
        <taxon>Hexapoda</taxon>
        <taxon>Insecta</taxon>
        <taxon>Pterygota</taxon>
        <taxon>Neoptera</taxon>
        <taxon>Endopterygota</taxon>
        <taxon>Coleoptera</taxon>
        <taxon>Polyphaga</taxon>
        <taxon>Scarabaeiformia</taxon>
        <taxon>Scarabaeidae</taxon>
        <taxon>Rutelinae</taxon>
        <taxon>Popillia</taxon>
    </lineage>
</organism>
<sequence>MIKDAIAHLGTQCLSEESDTAMSDVQDLVDHVRPTTRKALCLITCIHRKAQMQDEHGKLKEDGVFIFVEPLKQEDMDYYEMSKQHFLNCINTVDDDDEACVVGGRFNDCIIIGGKKKDDLKSIIDFDMPTTRAKMCLITCIHEKFGIQDANGKLMKDQTMAFLDILKDDPPYHKLARDHFVHCIETVSDDDEKCTIGANLMQCIVLGGTEKGVF</sequence>
<reference evidence="2 3" key="1">
    <citation type="journal article" date="2024" name="BMC Genomics">
        <title>De novo assembly and annotation of Popillia japonica's genome with initial clues to its potential as an invasive pest.</title>
        <authorList>
            <person name="Cucini C."/>
            <person name="Boschi S."/>
            <person name="Funari R."/>
            <person name="Cardaioli E."/>
            <person name="Iannotti N."/>
            <person name="Marturano G."/>
            <person name="Paoli F."/>
            <person name="Bruttini M."/>
            <person name="Carapelli A."/>
            <person name="Frati F."/>
            <person name="Nardi F."/>
        </authorList>
    </citation>
    <scope>NUCLEOTIDE SEQUENCE [LARGE SCALE GENOMIC DNA]</scope>
    <source>
        <strain evidence="2">DMR45628</strain>
    </source>
</reference>
<dbReference type="AlphaFoldDB" id="A0AAW1KSF0"/>
<evidence type="ECO:0000313" key="3">
    <source>
        <dbReference type="Proteomes" id="UP001458880"/>
    </source>
</evidence>
<comment type="caution">
    <text evidence="2">The sequence shown here is derived from an EMBL/GenBank/DDBJ whole genome shotgun (WGS) entry which is preliminary data.</text>
</comment>